<organism evidence="5 6">
    <name type="scientific">Microdochium trichocladiopsis</name>
    <dbReference type="NCBI Taxonomy" id="1682393"/>
    <lineage>
        <taxon>Eukaryota</taxon>
        <taxon>Fungi</taxon>
        <taxon>Dikarya</taxon>
        <taxon>Ascomycota</taxon>
        <taxon>Pezizomycotina</taxon>
        <taxon>Sordariomycetes</taxon>
        <taxon>Xylariomycetidae</taxon>
        <taxon>Xylariales</taxon>
        <taxon>Microdochiaceae</taxon>
        <taxon>Microdochium</taxon>
    </lineage>
</organism>
<evidence type="ECO:0000313" key="5">
    <source>
        <dbReference type="EMBL" id="KAH7031291.1"/>
    </source>
</evidence>
<dbReference type="InterPro" id="IPR009072">
    <property type="entry name" value="Histone-fold"/>
</dbReference>
<dbReference type="OrthoDB" id="636685at2759"/>
<evidence type="ECO:0000256" key="3">
    <source>
        <dbReference type="SAM" id="MobiDB-lite"/>
    </source>
</evidence>
<accession>A0A9P9BNI5</accession>
<gene>
    <name evidence="5" type="ORF">B0I36DRAFT_323602</name>
</gene>
<name>A0A9P9BNI5_9PEZI</name>
<evidence type="ECO:0000256" key="1">
    <source>
        <dbReference type="ARBA" id="ARBA00004123"/>
    </source>
</evidence>
<feature type="compositionally biased region" description="Basic and acidic residues" evidence="3">
    <location>
        <begin position="185"/>
        <end position="213"/>
    </location>
</feature>
<dbReference type="EMBL" id="JAGTJQ010000005">
    <property type="protein sequence ID" value="KAH7031291.1"/>
    <property type="molecule type" value="Genomic_DNA"/>
</dbReference>
<dbReference type="CDD" id="cd23645">
    <property type="entry name" value="HFD_Dpb3-like"/>
    <property type="match status" value="1"/>
</dbReference>
<feature type="region of interest" description="Disordered" evidence="3">
    <location>
        <begin position="122"/>
        <end position="213"/>
    </location>
</feature>
<dbReference type="GO" id="GO:0006261">
    <property type="term" value="P:DNA-templated DNA replication"/>
    <property type="evidence" value="ECO:0007669"/>
    <property type="project" value="TreeGrafter"/>
</dbReference>
<dbReference type="Gene3D" id="1.10.20.10">
    <property type="entry name" value="Histone, subunit A"/>
    <property type="match status" value="1"/>
</dbReference>
<reference evidence="5" key="1">
    <citation type="journal article" date="2021" name="Nat. Commun.">
        <title>Genetic determinants of endophytism in the Arabidopsis root mycobiome.</title>
        <authorList>
            <person name="Mesny F."/>
            <person name="Miyauchi S."/>
            <person name="Thiergart T."/>
            <person name="Pickel B."/>
            <person name="Atanasova L."/>
            <person name="Karlsson M."/>
            <person name="Huettel B."/>
            <person name="Barry K.W."/>
            <person name="Haridas S."/>
            <person name="Chen C."/>
            <person name="Bauer D."/>
            <person name="Andreopoulos W."/>
            <person name="Pangilinan J."/>
            <person name="LaButti K."/>
            <person name="Riley R."/>
            <person name="Lipzen A."/>
            <person name="Clum A."/>
            <person name="Drula E."/>
            <person name="Henrissat B."/>
            <person name="Kohler A."/>
            <person name="Grigoriev I.V."/>
            <person name="Martin F.M."/>
            <person name="Hacquard S."/>
        </authorList>
    </citation>
    <scope>NUCLEOTIDE SEQUENCE</scope>
    <source>
        <strain evidence="5">MPI-CAGE-CH-0230</strain>
    </source>
</reference>
<dbReference type="AlphaFoldDB" id="A0A9P9BNI5"/>
<proteinExistence type="predicted"/>
<comment type="subcellular location">
    <subcellularLocation>
        <location evidence="1">Nucleus</location>
    </subcellularLocation>
</comment>
<comment type="caution">
    <text evidence="5">The sequence shown here is derived from an EMBL/GenBank/DDBJ whole genome shotgun (WGS) entry which is preliminary data.</text>
</comment>
<dbReference type="GO" id="GO:0046982">
    <property type="term" value="F:protein heterodimerization activity"/>
    <property type="evidence" value="ECO:0007669"/>
    <property type="project" value="InterPro"/>
</dbReference>
<dbReference type="InterPro" id="IPR050568">
    <property type="entry name" value="Transcr_DNA_Rep_Reg"/>
</dbReference>
<sequence>MPYNTTAIPPRQEVTGQAQLPLSRVKKIIAQDQDINMCSNNAAFVITLATEMFVQYLAEEGLNMAKLDRKPRKNIQYKDIANAVSHKDNLEFLSDMVPKTVPYKQIKSQAAATRAKLNGEGSASASAVASPSGAGAEDEPQATSAPTSGNGSSHKKHKAGKRSSNIGPNVAELLSGGVPGARPPPSHDEQDGPDDQLRSEAMRGRDDDVSMSG</sequence>
<dbReference type="Proteomes" id="UP000756346">
    <property type="component" value="Unassembled WGS sequence"/>
</dbReference>
<keyword evidence="6" id="KW-1185">Reference proteome</keyword>
<protein>
    <submittedName>
        <fullName evidence="5">Histone-fold-containing protein</fullName>
    </submittedName>
</protein>
<evidence type="ECO:0000259" key="4">
    <source>
        <dbReference type="Pfam" id="PF00808"/>
    </source>
</evidence>
<dbReference type="SUPFAM" id="SSF47113">
    <property type="entry name" value="Histone-fold"/>
    <property type="match status" value="1"/>
</dbReference>
<feature type="domain" description="Transcription factor CBF/NF-Y/archaeal histone" evidence="4">
    <location>
        <begin position="19"/>
        <end position="84"/>
    </location>
</feature>
<feature type="compositionally biased region" description="Low complexity" evidence="3">
    <location>
        <begin position="122"/>
        <end position="135"/>
    </location>
</feature>
<dbReference type="InterPro" id="IPR003958">
    <property type="entry name" value="CBFA_NFYB_domain"/>
</dbReference>
<dbReference type="Pfam" id="PF00808">
    <property type="entry name" value="CBFD_NFYB_HMF"/>
    <property type="match status" value="1"/>
</dbReference>
<dbReference type="RefSeq" id="XP_046012971.1">
    <property type="nucleotide sequence ID" value="XM_046153998.1"/>
</dbReference>
<keyword evidence="2" id="KW-0539">Nucleus</keyword>
<feature type="compositionally biased region" description="Polar residues" evidence="3">
    <location>
        <begin position="141"/>
        <end position="152"/>
    </location>
</feature>
<evidence type="ECO:0000256" key="2">
    <source>
        <dbReference type="ARBA" id="ARBA00023242"/>
    </source>
</evidence>
<dbReference type="GO" id="GO:0008623">
    <property type="term" value="C:CHRAC"/>
    <property type="evidence" value="ECO:0007669"/>
    <property type="project" value="TreeGrafter"/>
</dbReference>
<dbReference type="PANTHER" id="PTHR10252">
    <property type="entry name" value="HISTONE-LIKE TRANSCRIPTION FACTOR CCAAT-RELATED"/>
    <property type="match status" value="1"/>
</dbReference>
<dbReference type="GeneID" id="70183544"/>
<evidence type="ECO:0000313" key="6">
    <source>
        <dbReference type="Proteomes" id="UP000756346"/>
    </source>
</evidence>
<dbReference type="PANTHER" id="PTHR10252:SF54">
    <property type="entry name" value="CHROMATIN ACCESSIBILITY COMPLEX PROTEIN 1"/>
    <property type="match status" value="1"/>
</dbReference>